<evidence type="ECO:0000313" key="1">
    <source>
        <dbReference type="EMBL" id="PMB89258.1"/>
    </source>
</evidence>
<sequence length="159" mass="18105">MLDTTQKRAIDDLRDKANNLSLAFAELNGWIEDYAQACEDFNRQAKESSKKMTQQKKLLNNLLECLSSITVYQREIIYCTQDAECTSETLDSNLADISPAVSAGQEYPLPVGAEQRVNLLEAAYKLEDLARNHRKAVQQLDAIMTQIEKIRNHKSRKNK</sequence>
<protein>
    <submittedName>
        <fullName evidence="1">Uncharacterized protein</fullName>
    </submittedName>
</protein>
<dbReference type="EMBL" id="PNGC01000002">
    <property type="protein sequence ID" value="PMB89258.1"/>
    <property type="molecule type" value="Genomic_DNA"/>
</dbReference>
<dbReference type="Proteomes" id="UP000243201">
    <property type="component" value="Unassembled WGS sequence"/>
</dbReference>
<proteinExistence type="predicted"/>
<organism evidence="1 2">
    <name type="scientific">Varibaculum cambriense</name>
    <dbReference type="NCBI Taxonomy" id="184870"/>
    <lineage>
        <taxon>Bacteria</taxon>
        <taxon>Bacillati</taxon>
        <taxon>Actinomycetota</taxon>
        <taxon>Actinomycetes</taxon>
        <taxon>Actinomycetales</taxon>
        <taxon>Actinomycetaceae</taxon>
        <taxon>Varibaculum</taxon>
    </lineage>
</organism>
<reference evidence="1 2" key="1">
    <citation type="submission" date="2017-09" db="EMBL/GenBank/DDBJ databases">
        <title>Bacterial strain isolated from the female urinary microbiota.</title>
        <authorList>
            <person name="Thomas-White K."/>
            <person name="Kumar N."/>
            <person name="Forster S."/>
            <person name="Putonti C."/>
            <person name="Lawley T."/>
            <person name="Wolfe A.J."/>
        </authorList>
    </citation>
    <scope>NUCLEOTIDE SEQUENCE [LARGE SCALE GENOMIC DNA]</scope>
    <source>
        <strain evidence="1 2">UMB0744</strain>
    </source>
</reference>
<keyword evidence="2" id="KW-1185">Reference proteome</keyword>
<gene>
    <name evidence="1" type="ORF">CJ240_05690</name>
</gene>
<dbReference type="RefSeq" id="WP_102184303.1">
    <property type="nucleotide sequence ID" value="NZ_PNGC01000002.1"/>
</dbReference>
<accession>A0ABX4URT5</accession>
<evidence type="ECO:0000313" key="2">
    <source>
        <dbReference type="Proteomes" id="UP000243201"/>
    </source>
</evidence>
<name>A0ABX4URT5_9ACTO</name>
<comment type="caution">
    <text evidence="1">The sequence shown here is derived from an EMBL/GenBank/DDBJ whole genome shotgun (WGS) entry which is preliminary data.</text>
</comment>